<gene>
    <name evidence="1" type="ORF">PghCCS26_41980</name>
</gene>
<dbReference type="Proteomes" id="UP001285921">
    <property type="component" value="Unassembled WGS sequence"/>
</dbReference>
<accession>A0ABQ6NPQ6</accession>
<sequence>MQSTACLIGIAKNDEYDPVRLLDPADGFLFSRFKLEINPNTNEFNVYLSQISKLLEGLWASGYRAVASCDFEHLLHRNGGYGA</sequence>
<organism evidence="1 2">
    <name type="scientific">Paenibacillus glycanilyticus</name>
    <dbReference type="NCBI Taxonomy" id="126569"/>
    <lineage>
        <taxon>Bacteria</taxon>
        <taxon>Bacillati</taxon>
        <taxon>Bacillota</taxon>
        <taxon>Bacilli</taxon>
        <taxon>Bacillales</taxon>
        <taxon>Paenibacillaceae</taxon>
        <taxon>Paenibacillus</taxon>
    </lineage>
</organism>
<keyword evidence="2" id="KW-1185">Reference proteome</keyword>
<evidence type="ECO:0008006" key="3">
    <source>
        <dbReference type="Google" id="ProtNLM"/>
    </source>
</evidence>
<name>A0ABQ6NPQ6_9BACL</name>
<proteinExistence type="predicted"/>
<comment type="caution">
    <text evidence="1">The sequence shown here is derived from an EMBL/GenBank/DDBJ whole genome shotgun (WGS) entry which is preliminary data.</text>
</comment>
<protein>
    <recommendedName>
        <fullName evidence="3">1,4-dihydroxy-6-naphthoate synthase</fullName>
    </recommendedName>
</protein>
<reference evidence="1 2" key="1">
    <citation type="submission" date="2023-05" db="EMBL/GenBank/DDBJ databases">
        <title>Draft genome of Paenibacillus sp. CCS26.</title>
        <authorList>
            <person name="Akita H."/>
            <person name="Shinto Y."/>
            <person name="Kimura Z."/>
        </authorList>
    </citation>
    <scope>NUCLEOTIDE SEQUENCE [LARGE SCALE GENOMIC DNA]</scope>
    <source>
        <strain evidence="1 2">CCS26</strain>
    </source>
</reference>
<evidence type="ECO:0000313" key="1">
    <source>
        <dbReference type="EMBL" id="GMK47068.1"/>
    </source>
</evidence>
<dbReference type="EMBL" id="BTCL01000017">
    <property type="protein sequence ID" value="GMK47068.1"/>
    <property type="molecule type" value="Genomic_DNA"/>
</dbReference>
<evidence type="ECO:0000313" key="2">
    <source>
        <dbReference type="Proteomes" id="UP001285921"/>
    </source>
</evidence>